<proteinExistence type="predicted"/>
<name>A0A401LGU7_9FIRM</name>
<organism evidence="2 3">
    <name type="scientific">Anaerotignum faecicola</name>
    <dbReference type="NCBI Taxonomy" id="2358141"/>
    <lineage>
        <taxon>Bacteria</taxon>
        <taxon>Bacillati</taxon>
        <taxon>Bacillota</taxon>
        <taxon>Clostridia</taxon>
        <taxon>Lachnospirales</taxon>
        <taxon>Anaerotignaceae</taxon>
        <taxon>Anaerotignum</taxon>
    </lineage>
</organism>
<dbReference type="Proteomes" id="UP000287361">
    <property type="component" value="Unassembled WGS sequence"/>
</dbReference>
<dbReference type="Gene3D" id="3.10.350.10">
    <property type="entry name" value="LysM domain"/>
    <property type="match status" value="1"/>
</dbReference>
<dbReference type="Pfam" id="PF01476">
    <property type="entry name" value="LysM"/>
    <property type="match status" value="1"/>
</dbReference>
<dbReference type="EMBL" id="BHVZ01000014">
    <property type="protein sequence ID" value="GCB30727.1"/>
    <property type="molecule type" value="Genomic_DNA"/>
</dbReference>
<sequence>MERRTQRRVVRKSRKIRKNVFLLLTLALILCLGTFAMGAQKGRETKTYYESVEIQRGDTIWDIAKEYKAEGQKTEQMVDAICEVNGLKTANIRTGENIIVPVTREI</sequence>
<comment type="caution">
    <text evidence="2">The sequence shown here is derived from an EMBL/GenBank/DDBJ whole genome shotgun (WGS) entry which is preliminary data.</text>
</comment>
<dbReference type="InterPro" id="IPR018392">
    <property type="entry name" value="LysM"/>
</dbReference>
<dbReference type="AlphaFoldDB" id="A0A401LGU7"/>
<evidence type="ECO:0000259" key="1">
    <source>
        <dbReference type="SMART" id="SM00257"/>
    </source>
</evidence>
<evidence type="ECO:0000313" key="3">
    <source>
        <dbReference type="Proteomes" id="UP000287361"/>
    </source>
</evidence>
<reference evidence="2 3" key="1">
    <citation type="submission" date="2018-10" db="EMBL/GenBank/DDBJ databases">
        <title>Draft Genome Sequence of Anaerotignum sp. KCTC 15736.</title>
        <authorList>
            <person name="Choi S.H."/>
            <person name="Kim J.S."/>
            <person name="Kang S.W."/>
            <person name="Lee J.S."/>
            <person name="Park S.H."/>
        </authorList>
    </citation>
    <scope>NUCLEOTIDE SEQUENCE [LARGE SCALE GENOMIC DNA]</scope>
    <source>
        <strain evidence="2 3">KCTC 15736</strain>
    </source>
</reference>
<gene>
    <name evidence="2" type="ORF">KGMB03357_23880</name>
</gene>
<dbReference type="SMART" id="SM00257">
    <property type="entry name" value="LysM"/>
    <property type="match status" value="1"/>
</dbReference>
<dbReference type="InterPro" id="IPR036779">
    <property type="entry name" value="LysM_dom_sf"/>
</dbReference>
<feature type="domain" description="LysM" evidence="1">
    <location>
        <begin position="51"/>
        <end position="101"/>
    </location>
</feature>
<evidence type="ECO:0000313" key="2">
    <source>
        <dbReference type="EMBL" id="GCB30727.1"/>
    </source>
</evidence>
<dbReference type="SUPFAM" id="SSF54106">
    <property type="entry name" value="LysM domain"/>
    <property type="match status" value="1"/>
</dbReference>
<dbReference type="CDD" id="cd00118">
    <property type="entry name" value="LysM"/>
    <property type="match status" value="1"/>
</dbReference>
<protein>
    <recommendedName>
        <fullName evidence="1">LysM domain-containing protein</fullName>
    </recommendedName>
</protein>
<accession>A0A401LGU7</accession>
<dbReference type="OrthoDB" id="1716479at2"/>
<keyword evidence="3" id="KW-1185">Reference proteome</keyword>